<dbReference type="Pfam" id="PF02464">
    <property type="entry name" value="CinA"/>
    <property type="match status" value="1"/>
</dbReference>
<accession>A0AAE2ZM02</accession>
<proteinExistence type="predicted"/>
<evidence type="ECO:0000313" key="2">
    <source>
        <dbReference type="EMBL" id="MBW8636940.1"/>
    </source>
</evidence>
<keyword evidence="3" id="KW-1185">Reference proteome</keyword>
<name>A0AAE2ZM02_9HYPH</name>
<dbReference type="EMBL" id="JAICBX010000001">
    <property type="protein sequence ID" value="MBW8636940.1"/>
    <property type="molecule type" value="Genomic_DNA"/>
</dbReference>
<organism evidence="2 3">
    <name type="scientific">Flavimaribacter sediminis</name>
    <dbReference type="NCBI Taxonomy" id="2865987"/>
    <lineage>
        <taxon>Bacteria</taxon>
        <taxon>Pseudomonadati</taxon>
        <taxon>Pseudomonadota</taxon>
        <taxon>Alphaproteobacteria</taxon>
        <taxon>Hyphomicrobiales</taxon>
        <taxon>Rhizobiaceae</taxon>
        <taxon>Flavimaribacter</taxon>
    </lineage>
</organism>
<dbReference type="Gene3D" id="3.90.950.20">
    <property type="entry name" value="CinA-like"/>
    <property type="match status" value="1"/>
</dbReference>
<dbReference type="AlphaFoldDB" id="A0AAE2ZM02"/>
<sequence>MPTFDKAERLVEACKRADLLVATAESCTGGMIAAAITDVSGSSAVFDRGFITYSNQAKQDMLGVSEATLDRFGAVSRQTAEEMALGAISRSRADFAVSVTGIAGPGGGSAEKPVGLVHMGLAGRSGFLRHKILRCGNIGRDAVRVATLENALDMLIDASASNGCGR</sequence>
<dbReference type="NCBIfam" id="TIGR00199">
    <property type="entry name" value="PncC_domain"/>
    <property type="match status" value="1"/>
</dbReference>
<evidence type="ECO:0000313" key="3">
    <source>
        <dbReference type="Proteomes" id="UP001196509"/>
    </source>
</evidence>
<dbReference type="SUPFAM" id="SSF142433">
    <property type="entry name" value="CinA-like"/>
    <property type="match status" value="1"/>
</dbReference>
<dbReference type="InterPro" id="IPR036653">
    <property type="entry name" value="CinA-like_C"/>
</dbReference>
<reference evidence="2" key="1">
    <citation type="submission" date="2021-08" db="EMBL/GenBank/DDBJ databases">
        <title>Hoeflea bacterium WL0058 sp. nov., isolated from the sediment.</title>
        <authorList>
            <person name="Wang L."/>
            <person name="Zhang D."/>
        </authorList>
    </citation>
    <scope>NUCLEOTIDE SEQUENCE</scope>
    <source>
        <strain evidence="2">WL0058</strain>
    </source>
</reference>
<protein>
    <submittedName>
        <fullName evidence="2">CinA family protein</fullName>
    </submittedName>
</protein>
<feature type="domain" description="CinA C-terminal" evidence="1">
    <location>
        <begin position="7"/>
        <end position="157"/>
    </location>
</feature>
<evidence type="ECO:0000259" key="1">
    <source>
        <dbReference type="Pfam" id="PF02464"/>
    </source>
</evidence>
<dbReference type="InterPro" id="IPR008136">
    <property type="entry name" value="CinA_C"/>
</dbReference>
<comment type="caution">
    <text evidence="2">The sequence shown here is derived from an EMBL/GenBank/DDBJ whole genome shotgun (WGS) entry which is preliminary data.</text>
</comment>
<gene>
    <name evidence="2" type="ORF">K1W69_07045</name>
</gene>
<dbReference type="Proteomes" id="UP001196509">
    <property type="component" value="Unassembled WGS sequence"/>
</dbReference>